<evidence type="ECO:0000313" key="1">
    <source>
        <dbReference type="EMBL" id="CAJ2668667.1"/>
    </source>
</evidence>
<protein>
    <submittedName>
        <fullName evidence="1">Uncharacterized protein</fullName>
    </submittedName>
</protein>
<comment type="caution">
    <text evidence="1">The sequence shown here is derived from an EMBL/GenBank/DDBJ whole genome shotgun (WGS) entry which is preliminary data.</text>
</comment>
<reference evidence="1" key="1">
    <citation type="submission" date="2023-10" db="EMBL/GenBank/DDBJ databases">
        <authorList>
            <person name="Rodriguez Cubillos JULIANA M."/>
            <person name="De Vega J."/>
        </authorList>
    </citation>
    <scope>NUCLEOTIDE SEQUENCE</scope>
</reference>
<evidence type="ECO:0000313" key="2">
    <source>
        <dbReference type="Proteomes" id="UP001177021"/>
    </source>
</evidence>
<keyword evidence="2" id="KW-1185">Reference proteome</keyword>
<proteinExistence type="predicted"/>
<dbReference type="Proteomes" id="UP001177021">
    <property type="component" value="Unassembled WGS sequence"/>
</dbReference>
<accession>A0ACB0LJL7</accession>
<sequence length="350" mass="39294">MMLLKMLLTSHLQTLRRLLQRRFLKRRLAVERELAKDALKCQDIFDYIKEAGLMKTICDFSPCYELLVKEFLVNIPEECDNPLSKDYHKVFVKGKCINFSPVVINNYLGRSVEPKAELEVANDVVSAEITTGKVKVWPTKKLIPTSKLNVKYAILNRIGSTNWVPTKHATNVATNLGRFIYAVGTKVDYDYETFIFDQTIKHIRSTAVKMPIAFPSLLCGIILAQYPDIKVVTDTPKKRESGFTFHHKLFGNHNVTDHVGTSAAGAGVMTKKEIIAGLKVQCQEIDKQQAELEERKKMFLKMIEGLEADEVPVKASANVAAAGEQNNADEDEGYDTATDEDEASDSSDDE</sequence>
<name>A0ACB0LJL7_TRIPR</name>
<gene>
    <name evidence="1" type="ORF">MILVUS5_LOCUS33027</name>
</gene>
<organism evidence="1 2">
    <name type="scientific">Trifolium pratense</name>
    <name type="common">Red clover</name>
    <dbReference type="NCBI Taxonomy" id="57577"/>
    <lineage>
        <taxon>Eukaryota</taxon>
        <taxon>Viridiplantae</taxon>
        <taxon>Streptophyta</taxon>
        <taxon>Embryophyta</taxon>
        <taxon>Tracheophyta</taxon>
        <taxon>Spermatophyta</taxon>
        <taxon>Magnoliopsida</taxon>
        <taxon>eudicotyledons</taxon>
        <taxon>Gunneridae</taxon>
        <taxon>Pentapetalae</taxon>
        <taxon>rosids</taxon>
        <taxon>fabids</taxon>
        <taxon>Fabales</taxon>
        <taxon>Fabaceae</taxon>
        <taxon>Papilionoideae</taxon>
        <taxon>50 kb inversion clade</taxon>
        <taxon>NPAAA clade</taxon>
        <taxon>Hologalegina</taxon>
        <taxon>IRL clade</taxon>
        <taxon>Trifolieae</taxon>
        <taxon>Trifolium</taxon>
    </lineage>
</organism>
<dbReference type="EMBL" id="CASHSV030000513">
    <property type="protein sequence ID" value="CAJ2668667.1"/>
    <property type="molecule type" value="Genomic_DNA"/>
</dbReference>